<gene>
    <name evidence="2" type="ORF">EGW08_014337</name>
</gene>
<dbReference type="OrthoDB" id="6148188at2759"/>
<dbReference type="AlphaFoldDB" id="A0A3S0ZXY7"/>
<dbReference type="InterPro" id="IPR049012">
    <property type="entry name" value="Mutator_transp_dom"/>
</dbReference>
<reference evidence="2 3" key="1">
    <citation type="submission" date="2019-01" db="EMBL/GenBank/DDBJ databases">
        <title>A draft genome assembly of the solar-powered sea slug Elysia chlorotica.</title>
        <authorList>
            <person name="Cai H."/>
            <person name="Li Q."/>
            <person name="Fang X."/>
            <person name="Li J."/>
            <person name="Curtis N.E."/>
            <person name="Altenburger A."/>
            <person name="Shibata T."/>
            <person name="Feng M."/>
            <person name="Maeda T."/>
            <person name="Schwartz J.A."/>
            <person name="Shigenobu S."/>
            <person name="Lundholm N."/>
            <person name="Nishiyama T."/>
            <person name="Yang H."/>
            <person name="Hasebe M."/>
            <person name="Li S."/>
            <person name="Pierce S.K."/>
            <person name="Wang J."/>
        </authorList>
    </citation>
    <scope>NUCLEOTIDE SEQUENCE [LARGE SCALE GENOMIC DNA]</scope>
    <source>
        <strain evidence="2">EC2010</strain>
        <tissue evidence="2">Whole organism of an adult</tissue>
    </source>
</reference>
<name>A0A3S0ZXY7_ELYCH</name>
<accession>A0A3S0ZXY7</accession>
<dbReference type="Proteomes" id="UP000271974">
    <property type="component" value="Unassembled WGS sequence"/>
</dbReference>
<proteinExistence type="predicted"/>
<comment type="caution">
    <text evidence="2">The sequence shown here is derived from an EMBL/GenBank/DDBJ whole genome shotgun (WGS) entry which is preliminary data.</text>
</comment>
<evidence type="ECO:0000313" key="3">
    <source>
        <dbReference type="Proteomes" id="UP000271974"/>
    </source>
</evidence>
<sequence>MYASDKTVYSAQYNGSSGGIERQAALRIWRRSIVKNQLLYISMISDGDAKIITELQALDPYPRVKVEKHECVNHVGKHLSTALRNLVAEKSKAKPKITLGAKGHGKLRPEIIATLQRCYTKSIRSNATVSAMKEAVTAIVTHCSSTDADHCHDHCPKGEDSWCFGQKAKAMGLPPGSHEDNVSTPLCKLVAYHVRPIFERMSTEELLHTTQNANGSAHSVIWACCSKHQFVNRNRLFIAVSVKVQF</sequence>
<dbReference type="EMBL" id="RQTK01000544">
    <property type="protein sequence ID" value="RUS77906.1"/>
    <property type="molecule type" value="Genomic_DNA"/>
</dbReference>
<dbReference type="Pfam" id="PF20700">
    <property type="entry name" value="Mutator"/>
    <property type="match status" value="1"/>
</dbReference>
<keyword evidence="3" id="KW-1185">Reference proteome</keyword>
<feature type="domain" description="Mutator-like transposase" evidence="1">
    <location>
        <begin position="11"/>
        <end position="163"/>
    </location>
</feature>
<evidence type="ECO:0000259" key="1">
    <source>
        <dbReference type="Pfam" id="PF20700"/>
    </source>
</evidence>
<protein>
    <recommendedName>
        <fullName evidence="1">Mutator-like transposase domain-containing protein</fullName>
    </recommendedName>
</protein>
<organism evidence="2 3">
    <name type="scientific">Elysia chlorotica</name>
    <name type="common">Eastern emerald elysia</name>
    <name type="synonym">Sea slug</name>
    <dbReference type="NCBI Taxonomy" id="188477"/>
    <lineage>
        <taxon>Eukaryota</taxon>
        <taxon>Metazoa</taxon>
        <taxon>Spiralia</taxon>
        <taxon>Lophotrochozoa</taxon>
        <taxon>Mollusca</taxon>
        <taxon>Gastropoda</taxon>
        <taxon>Heterobranchia</taxon>
        <taxon>Euthyneura</taxon>
        <taxon>Panpulmonata</taxon>
        <taxon>Sacoglossa</taxon>
        <taxon>Placobranchoidea</taxon>
        <taxon>Plakobranchidae</taxon>
        <taxon>Elysia</taxon>
    </lineage>
</organism>
<evidence type="ECO:0000313" key="2">
    <source>
        <dbReference type="EMBL" id="RUS77906.1"/>
    </source>
</evidence>